<gene>
    <name evidence="1" type="ORF">PSA21_234</name>
</gene>
<protein>
    <submittedName>
        <fullName evidence="1">Uncharacterized protein</fullName>
    </submittedName>
</protein>
<proteinExistence type="predicted"/>
<organism evidence="1 2">
    <name type="scientific">Pseudomonas phage Psa21</name>
    <dbReference type="NCBI Taxonomy" id="2530023"/>
    <lineage>
        <taxon>Viruses</taxon>
        <taxon>Duplodnaviria</taxon>
        <taxon>Heunggongvirae</taxon>
        <taxon>Uroviricota</taxon>
        <taxon>Caudoviricetes</taxon>
        <taxon>Chimalliviridae</taxon>
        <taxon>Tepukevirus</taxon>
        <taxon>Tepukevirus Psa21</taxon>
    </lineage>
</organism>
<keyword evidence="2" id="KW-1185">Reference proteome</keyword>
<sequence length="127" mass="14520">MQKVLNLSTITRDNPFSVDNQTSKQTATGLNFYTYRGLRMYLITGSNEPGWLHARYAPDFDKLHRKQAAYVYVRDLQSIMRGALVRDIAKRPMVKLIANRKTEVITDSDSPADIEWRDIVQSVVSGL</sequence>
<evidence type="ECO:0000313" key="2">
    <source>
        <dbReference type="Proteomes" id="UP000294134"/>
    </source>
</evidence>
<dbReference type="Proteomes" id="UP000294134">
    <property type="component" value="Segment"/>
</dbReference>
<accession>A0A481W4N9</accession>
<name>A0A481W4N9_9CAUD</name>
<reference evidence="1 2" key="1">
    <citation type="submission" date="2019-02" db="EMBL/GenBank/DDBJ databases">
        <authorList>
            <person name="Frampton R.A."/>
            <person name="Wojtus J.K."/>
            <person name="Fineran P.C."/>
            <person name="Hendrickson H.L."/>
        </authorList>
    </citation>
    <scope>NUCLEOTIDE SEQUENCE [LARGE SCALE GENOMIC DNA]</scope>
</reference>
<evidence type="ECO:0000313" key="1">
    <source>
        <dbReference type="EMBL" id="QBJ02760.1"/>
    </source>
</evidence>
<dbReference type="EMBL" id="MK552327">
    <property type="protein sequence ID" value="QBJ02760.1"/>
    <property type="molecule type" value="Genomic_DNA"/>
</dbReference>